<dbReference type="Proteomes" id="UP000094336">
    <property type="component" value="Unassembled WGS sequence"/>
</dbReference>
<dbReference type="PROSITE" id="PS50076">
    <property type="entry name" value="DNAJ_2"/>
    <property type="match status" value="1"/>
</dbReference>
<dbReference type="Gene3D" id="1.10.287.110">
    <property type="entry name" value="DnaJ domain"/>
    <property type="match status" value="1"/>
</dbReference>
<dbReference type="SUPFAM" id="SSF46565">
    <property type="entry name" value="Chaperone J-domain"/>
    <property type="match status" value="1"/>
</dbReference>
<comment type="subcellular location">
    <subcellularLocation>
        <location evidence="1">Membrane</location>
        <topology evidence="1">Single-pass membrane protein</topology>
    </subcellularLocation>
</comment>
<dbReference type="GO" id="GO:0071218">
    <property type="term" value="P:cellular response to misfolded protein"/>
    <property type="evidence" value="ECO:0007669"/>
    <property type="project" value="TreeGrafter"/>
</dbReference>
<proteinExistence type="predicted"/>
<dbReference type="InterPro" id="IPR001623">
    <property type="entry name" value="DnaJ_domain"/>
</dbReference>
<organism evidence="7 8">
    <name type="scientific">Babjeviella inositovora NRRL Y-12698</name>
    <dbReference type="NCBI Taxonomy" id="984486"/>
    <lineage>
        <taxon>Eukaryota</taxon>
        <taxon>Fungi</taxon>
        <taxon>Dikarya</taxon>
        <taxon>Ascomycota</taxon>
        <taxon>Saccharomycotina</taxon>
        <taxon>Pichiomycetes</taxon>
        <taxon>Serinales incertae sedis</taxon>
        <taxon>Babjeviella</taxon>
    </lineage>
</organism>
<sequence>MASYTKDQEILIQKILSYKSLEYYRILAIERSATEGEIKKSYRKLAIKLHPDKNNHPRAAEAFKFTAKAYEVLSDPDKKRIYDQTGLDPDSRGGGGDDFAQHFRQRGGAGRQTQFGGGFQDAGFNEDIFNLFFGGQGGAQTFSFGNGGGFQFGGGSPFGQAGASPFGFQQQQRRRQPQQPQRPQELSDTLKQLLPLLLFILVPLLSNLFSGGDSTLKLPAFSFSPTAQLNMELLTPTYKVPFYVGKSTMDAYADNAKLRRQFSNKVEAAYIQGVRSQCRMERLRKEDMVDQAHAGWFFVDQEKLDKANAMVMPSCMKLEQMGLL</sequence>
<dbReference type="InterPro" id="IPR036869">
    <property type="entry name" value="J_dom_sf"/>
</dbReference>
<dbReference type="OrthoDB" id="1507364at2759"/>
<feature type="region of interest" description="Disordered" evidence="5">
    <location>
        <begin position="161"/>
        <end position="186"/>
    </location>
</feature>
<evidence type="ECO:0000256" key="1">
    <source>
        <dbReference type="ARBA" id="ARBA00004167"/>
    </source>
</evidence>
<feature type="region of interest" description="Disordered" evidence="5">
    <location>
        <begin position="81"/>
        <end position="116"/>
    </location>
</feature>
<dbReference type="RefSeq" id="XP_018982588.1">
    <property type="nucleotide sequence ID" value="XM_019126734.1"/>
</dbReference>
<dbReference type="PANTHER" id="PTHR43908:SF3">
    <property type="entry name" value="AT29763P-RELATED"/>
    <property type="match status" value="1"/>
</dbReference>
<evidence type="ECO:0000313" key="7">
    <source>
        <dbReference type="EMBL" id="ODQ77260.1"/>
    </source>
</evidence>
<gene>
    <name evidence="7" type="ORF">BABINDRAFT_10401</name>
</gene>
<dbReference type="InterPro" id="IPR051100">
    <property type="entry name" value="DnaJ_subfamily_B/C"/>
</dbReference>
<evidence type="ECO:0000256" key="2">
    <source>
        <dbReference type="ARBA" id="ARBA00022692"/>
    </source>
</evidence>
<dbReference type="PRINTS" id="PR00625">
    <property type="entry name" value="JDOMAIN"/>
</dbReference>
<dbReference type="InterPro" id="IPR015399">
    <property type="entry name" value="DUF1977_DnaJ-like"/>
</dbReference>
<dbReference type="CDD" id="cd06257">
    <property type="entry name" value="DnaJ"/>
    <property type="match status" value="1"/>
</dbReference>
<evidence type="ECO:0000313" key="8">
    <source>
        <dbReference type="Proteomes" id="UP000094336"/>
    </source>
</evidence>
<accession>A0A1E3QHZ7</accession>
<dbReference type="Pfam" id="PF00226">
    <property type="entry name" value="DnaJ"/>
    <property type="match status" value="1"/>
</dbReference>
<dbReference type="AlphaFoldDB" id="A0A1E3QHZ7"/>
<feature type="compositionally biased region" description="Gly residues" evidence="5">
    <location>
        <begin position="107"/>
        <end position="116"/>
    </location>
</feature>
<dbReference type="STRING" id="984486.A0A1E3QHZ7"/>
<dbReference type="PANTHER" id="PTHR43908">
    <property type="entry name" value="AT29763P-RELATED"/>
    <property type="match status" value="1"/>
</dbReference>
<dbReference type="Pfam" id="PF09320">
    <property type="entry name" value="DUF1977"/>
    <property type="match status" value="1"/>
</dbReference>
<keyword evidence="2" id="KW-0812">Transmembrane</keyword>
<evidence type="ECO:0000259" key="6">
    <source>
        <dbReference type="PROSITE" id="PS50076"/>
    </source>
</evidence>
<evidence type="ECO:0000256" key="4">
    <source>
        <dbReference type="ARBA" id="ARBA00023136"/>
    </source>
</evidence>
<dbReference type="GeneID" id="30144588"/>
<protein>
    <recommendedName>
        <fullName evidence="6">J domain-containing protein</fullName>
    </recommendedName>
</protein>
<keyword evidence="4" id="KW-0472">Membrane</keyword>
<evidence type="ECO:0000256" key="3">
    <source>
        <dbReference type="ARBA" id="ARBA00022989"/>
    </source>
</evidence>
<keyword evidence="8" id="KW-1185">Reference proteome</keyword>
<dbReference type="GO" id="GO:0005789">
    <property type="term" value="C:endoplasmic reticulum membrane"/>
    <property type="evidence" value="ECO:0007669"/>
    <property type="project" value="TreeGrafter"/>
</dbReference>
<dbReference type="EMBL" id="KV454442">
    <property type="protein sequence ID" value="ODQ77260.1"/>
    <property type="molecule type" value="Genomic_DNA"/>
</dbReference>
<feature type="domain" description="J" evidence="6">
    <location>
        <begin position="22"/>
        <end position="86"/>
    </location>
</feature>
<keyword evidence="3" id="KW-1133">Transmembrane helix</keyword>
<dbReference type="SMART" id="SM00271">
    <property type="entry name" value="DnaJ"/>
    <property type="match status" value="1"/>
</dbReference>
<name>A0A1E3QHZ7_9ASCO</name>
<dbReference type="GO" id="GO:0030544">
    <property type="term" value="F:Hsp70 protein binding"/>
    <property type="evidence" value="ECO:0007669"/>
    <property type="project" value="TreeGrafter"/>
</dbReference>
<evidence type="ECO:0000256" key="5">
    <source>
        <dbReference type="SAM" id="MobiDB-lite"/>
    </source>
</evidence>
<reference evidence="8" key="1">
    <citation type="submission" date="2016-05" db="EMBL/GenBank/DDBJ databases">
        <title>Comparative genomics of biotechnologically important yeasts.</title>
        <authorList>
            <consortium name="DOE Joint Genome Institute"/>
            <person name="Riley R."/>
            <person name="Haridas S."/>
            <person name="Wolfe K.H."/>
            <person name="Lopes M.R."/>
            <person name="Hittinger C.T."/>
            <person name="Goker M."/>
            <person name="Salamov A."/>
            <person name="Wisecaver J."/>
            <person name="Long T.M."/>
            <person name="Aerts A.L."/>
            <person name="Barry K."/>
            <person name="Choi C."/>
            <person name="Clum A."/>
            <person name="Coughlan A.Y."/>
            <person name="Deshpande S."/>
            <person name="Douglass A.P."/>
            <person name="Hanson S.J."/>
            <person name="Klenk H.-P."/>
            <person name="Labutti K."/>
            <person name="Lapidus A."/>
            <person name="Lindquist E."/>
            <person name="Lipzen A."/>
            <person name="Meier-Kolthoff J.P."/>
            <person name="Ohm R.A."/>
            <person name="Otillar R.P."/>
            <person name="Pangilinan J."/>
            <person name="Peng Y."/>
            <person name="Rokas A."/>
            <person name="Rosa C.A."/>
            <person name="Scheuner C."/>
            <person name="Sibirny A.A."/>
            <person name="Slot J.C."/>
            <person name="Stielow J.B."/>
            <person name="Sun H."/>
            <person name="Kurtzman C.P."/>
            <person name="Blackwell M."/>
            <person name="Grigoriev I.V."/>
            <person name="Jeffries T.W."/>
        </authorList>
    </citation>
    <scope>NUCLEOTIDE SEQUENCE [LARGE SCALE GENOMIC DNA]</scope>
    <source>
        <strain evidence="8">NRRL Y-12698</strain>
    </source>
</reference>